<evidence type="ECO:0000313" key="2">
    <source>
        <dbReference type="Proteomes" id="UP000032352"/>
    </source>
</evidence>
<proteinExistence type="predicted"/>
<keyword evidence="2" id="KW-1185">Reference proteome</keyword>
<dbReference type="GO" id="GO:0004000">
    <property type="term" value="F:adenosine deaminase activity"/>
    <property type="evidence" value="ECO:0007669"/>
    <property type="project" value="TreeGrafter"/>
</dbReference>
<dbReference type="PANTHER" id="PTHR11409:SF43">
    <property type="entry name" value="ADENOSINE DEAMINASE"/>
    <property type="match status" value="1"/>
</dbReference>
<dbReference type="KEGG" id="tvd:SG34_025485"/>
<sequence>MPYINQFLLSEPRLYQLLSQQMPLLLSGKTITLDSELIKQVTYASWQQRHYTWPDQVFHGHWRNIERRKTEEGGWSNALLGQAARYHFEQDDRRLAIQSSKFDQWQSWIANQTGLPVIAYQITQQLHSSVINDQFLMLGEIKSRLGYRALVSPYHPLVEDYIDRNGLHEAHMHLNGTTLLEQLWHHSLLRPQETTDILQDEYKNNKRVQLLYSSNPHLSKPSDFYHLLNIARQLRELLLCWLTANEEQIKLCKQGIFDALSEKREYKNSFSHEKLLFEIEPQWVHIAEIHWQVQVLNQLKSQPDTLIDTCFLFYLLCMNCFQRLLVQRSDQYGFDQFQKFADDGVREDVEESFTARFFQLHGPKLSGRPDIATLEGRFAPKKNNDKNIKLLSRILHGFLTYAEGESPIGHSDDLNELANRVTDIYRPNLRLVAHFIKKQWKSGDGGYHFQSLRESLINQGTLLVELLTNTPALKKIVTGIDAAANELEAPPEVFSCLYRFARYKGIKNFTYHAGEDFEHLLSGIRAVYDALNLLELKNGDRIGHATAIGICPQIWLNAMPERIFIKKGQWLDDLLFLRQIALSRYGNHISLDRFETQIRELAATIYNAEISIEVLQEAFKYRYLSPDIVADFLDNDCISLTGWLYEELQLVKAVDRKVLECLKLRWFDELALSTSEDLIEISLTNLPKPLLITAQQYVQRIVSERHIVIETLPTSNVRISHYDSITQHHIFRWLGLPERKIPGDTNMLITLGSDDPGIFATDMRNEFYHIFCTLNNEFECSPHLALEYASKLNENGRIYRFDYQNEFNDVSSKGLAEKRF</sequence>
<evidence type="ECO:0000313" key="1">
    <source>
        <dbReference type="EMBL" id="WDE04644.1"/>
    </source>
</evidence>
<gene>
    <name evidence="1" type="ORF">SG34_025485</name>
</gene>
<reference evidence="1 2" key="1">
    <citation type="journal article" date="2015" name="Genome Announc.">
        <title>Draft Genome Sequences of Marine Isolates of Thalassomonas viridans and Thalassomonas actiniarum.</title>
        <authorList>
            <person name="Olonade I."/>
            <person name="van Zyl L.J."/>
            <person name="Trindade M."/>
        </authorList>
    </citation>
    <scope>NUCLEOTIDE SEQUENCE [LARGE SCALE GENOMIC DNA]</scope>
    <source>
        <strain evidence="1 2">XOM25</strain>
    </source>
</reference>
<dbReference type="EMBL" id="CP059733">
    <property type="protein sequence ID" value="WDE04644.1"/>
    <property type="molecule type" value="Genomic_DNA"/>
</dbReference>
<dbReference type="InterPro" id="IPR006330">
    <property type="entry name" value="Ado/ade_deaminase"/>
</dbReference>
<evidence type="ECO:0008006" key="3">
    <source>
        <dbReference type="Google" id="ProtNLM"/>
    </source>
</evidence>
<accession>A0AAE9Z244</accession>
<reference evidence="1 2" key="2">
    <citation type="journal article" date="2022" name="Mar. Drugs">
        <title>Bioassay-Guided Fractionation Leads to the Detection of Cholic Acid Generated by the Rare Thalassomonas sp.</title>
        <authorList>
            <person name="Pheiffer F."/>
            <person name="Schneider Y.K."/>
            <person name="Hansen E.H."/>
            <person name="Andersen J.H."/>
            <person name="Isaksson J."/>
            <person name="Busche T."/>
            <person name="R C."/>
            <person name="Kalinowski J."/>
            <person name="Zyl L.V."/>
            <person name="Trindade M."/>
        </authorList>
    </citation>
    <scope>NUCLEOTIDE SEQUENCE [LARGE SCALE GENOMIC DNA]</scope>
    <source>
        <strain evidence="1 2">XOM25</strain>
    </source>
</reference>
<dbReference type="PANTHER" id="PTHR11409">
    <property type="entry name" value="ADENOSINE DEAMINASE"/>
    <property type="match status" value="1"/>
</dbReference>
<dbReference type="RefSeq" id="WP_044838285.1">
    <property type="nucleotide sequence ID" value="NZ_CP059733.1"/>
</dbReference>
<name>A0AAE9Z244_9GAMM</name>
<dbReference type="AlphaFoldDB" id="A0AAE9Z244"/>
<dbReference type="GO" id="GO:0005829">
    <property type="term" value="C:cytosol"/>
    <property type="evidence" value="ECO:0007669"/>
    <property type="project" value="TreeGrafter"/>
</dbReference>
<dbReference type="Proteomes" id="UP000032352">
    <property type="component" value="Chromosome"/>
</dbReference>
<dbReference type="InterPro" id="IPR032466">
    <property type="entry name" value="Metal_Hydrolase"/>
</dbReference>
<organism evidence="1 2">
    <name type="scientific">Thalassomonas viridans</name>
    <dbReference type="NCBI Taxonomy" id="137584"/>
    <lineage>
        <taxon>Bacteria</taxon>
        <taxon>Pseudomonadati</taxon>
        <taxon>Pseudomonadota</taxon>
        <taxon>Gammaproteobacteria</taxon>
        <taxon>Alteromonadales</taxon>
        <taxon>Colwelliaceae</taxon>
        <taxon>Thalassomonas</taxon>
    </lineage>
</organism>
<dbReference type="GO" id="GO:0006154">
    <property type="term" value="P:adenosine catabolic process"/>
    <property type="evidence" value="ECO:0007669"/>
    <property type="project" value="TreeGrafter"/>
</dbReference>
<dbReference type="Gene3D" id="3.20.20.140">
    <property type="entry name" value="Metal-dependent hydrolases"/>
    <property type="match status" value="2"/>
</dbReference>
<dbReference type="GO" id="GO:0046103">
    <property type="term" value="P:inosine biosynthetic process"/>
    <property type="evidence" value="ECO:0007669"/>
    <property type="project" value="TreeGrafter"/>
</dbReference>
<protein>
    <recommendedName>
        <fullName evidence="3">Adenosine deaminase domain-containing protein</fullName>
    </recommendedName>
</protein>
<dbReference type="GO" id="GO:0043103">
    <property type="term" value="P:hypoxanthine salvage"/>
    <property type="evidence" value="ECO:0007669"/>
    <property type="project" value="TreeGrafter"/>
</dbReference>
<dbReference type="SUPFAM" id="SSF51556">
    <property type="entry name" value="Metallo-dependent hydrolases"/>
    <property type="match status" value="1"/>
</dbReference>